<keyword evidence="4 6" id="KW-1133">Transmembrane helix</keyword>
<dbReference type="EMBL" id="JADCKL010000003">
    <property type="protein sequence ID" value="MBE5062836.1"/>
    <property type="molecule type" value="Genomic_DNA"/>
</dbReference>
<dbReference type="PANTHER" id="PTHR33931:SF2">
    <property type="entry name" value="HOLIN-LIKE PROTEIN CIDA"/>
    <property type="match status" value="1"/>
</dbReference>
<dbReference type="InterPro" id="IPR005538">
    <property type="entry name" value="LrgA/CidA"/>
</dbReference>
<sequence length="120" mass="13440">MKIIKQVGIIFLICWLGLVIEAALPFSFPASIIGMILLFVCLLFGILKIEHIQEKSDFLLSNMAFFFVPAGVSIINYLDLLKSSLLPILVICVASTFITFAVTAWSIRLTMRLMNRRKGS</sequence>
<evidence type="ECO:0000256" key="1">
    <source>
        <dbReference type="ARBA" id="ARBA00004651"/>
    </source>
</evidence>
<organism evidence="7 8">
    <name type="scientific">Claveliimonas monacensis</name>
    <dbReference type="NCBI Taxonomy" id="2779351"/>
    <lineage>
        <taxon>Bacteria</taxon>
        <taxon>Bacillati</taxon>
        <taxon>Bacillota</taxon>
        <taxon>Clostridia</taxon>
        <taxon>Lachnospirales</taxon>
        <taxon>Lachnospiraceae</taxon>
        <taxon>Claveliimonas</taxon>
    </lineage>
</organism>
<feature type="transmembrane region" description="Helical" evidence="6">
    <location>
        <begin position="84"/>
        <end position="107"/>
    </location>
</feature>
<dbReference type="RefSeq" id="WP_076776714.1">
    <property type="nucleotide sequence ID" value="NZ_JADCKL010000003.1"/>
</dbReference>
<dbReference type="PANTHER" id="PTHR33931">
    <property type="entry name" value="HOLIN-LIKE PROTEIN CIDA-RELATED"/>
    <property type="match status" value="1"/>
</dbReference>
<keyword evidence="5 6" id="KW-0472">Membrane</keyword>
<feature type="transmembrane region" description="Helical" evidence="6">
    <location>
        <begin position="59"/>
        <end position="78"/>
    </location>
</feature>
<feature type="transmembrane region" description="Helical" evidence="6">
    <location>
        <begin position="7"/>
        <end position="24"/>
    </location>
</feature>
<keyword evidence="3 6" id="KW-0812">Transmembrane</keyword>
<feature type="transmembrane region" description="Helical" evidence="6">
    <location>
        <begin position="30"/>
        <end position="47"/>
    </location>
</feature>
<evidence type="ECO:0000256" key="3">
    <source>
        <dbReference type="ARBA" id="ARBA00022692"/>
    </source>
</evidence>
<protein>
    <submittedName>
        <fullName evidence="7">CidA/LrgA family protein</fullName>
    </submittedName>
</protein>
<evidence type="ECO:0000313" key="8">
    <source>
        <dbReference type="Proteomes" id="UP000758652"/>
    </source>
</evidence>
<gene>
    <name evidence="7" type="ORF">INF30_06120</name>
</gene>
<evidence type="ECO:0000256" key="4">
    <source>
        <dbReference type="ARBA" id="ARBA00022989"/>
    </source>
</evidence>
<comment type="subcellular location">
    <subcellularLocation>
        <location evidence="1">Cell membrane</location>
        <topology evidence="1">Multi-pass membrane protein</topology>
    </subcellularLocation>
</comment>
<dbReference type="Pfam" id="PF03788">
    <property type="entry name" value="LrgA"/>
    <property type="match status" value="1"/>
</dbReference>
<proteinExistence type="predicted"/>
<comment type="caution">
    <text evidence="7">The sequence shown here is derived from an EMBL/GenBank/DDBJ whole genome shotgun (WGS) entry which is preliminary data.</text>
</comment>
<keyword evidence="8" id="KW-1185">Reference proteome</keyword>
<evidence type="ECO:0000256" key="2">
    <source>
        <dbReference type="ARBA" id="ARBA00022475"/>
    </source>
</evidence>
<evidence type="ECO:0000313" key="7">
    <source>
        <dbReference type="EMBL" id="MBE5062836.1"/>
    </source>
</evidence>
<evidence type="ECO:0000256" key="6">
    <source>
        <dbReference type="SAM" id="Phobius"/>
    </source>
</evidence>
<name>A0ABR9RIP1_9FIRM</name>
<accession>A0ABR9RIP1</accession>
<reference evidence="7 8" key="1">
    <citation type="submission" date="2020-10" db="EMBL/GenBank/DDBJ databases">
        <title>ChiBAC.</title>
        <authorList>
            <person name="Zenner C."/>
            <person name="Hitch T.C.A."/>
            <person name="Clavel T."/>
        </authorList>
    </citation>
    <scope>NUCLEOTIDE SEQUENCE [LARGE SCALE GENOMIC DNA]</scope>
    <source>
        <strain evidence="7 8">DSM 108991</strain>
    </source>
</reference>
<evidence type="ECO:0000256" key="5">
    <source>
        <dbReference type="ARBA" id="ARBA00023136"/>
    </source>
</evidence>
<keyword evidence="2" id="KW-1003">Cell membrane</keyword>
<dbReference type="Proteomes" id="UP000758652">
    <property type="component" value="Unassembled WGS sequence"/>
</dbReference>